<dbReference type="InterPro" id="IPR036890">
    <property type="entry name" value="HATPase_C_sf"/>
</dbReference>
<evidence type="ECO:0000259" key="1">
    <source>
        <dbReference type="Pfam" id="PF13581"/>
    </source>
</evidence>
<dbReference type="EMBL" id="JAESJJ010000054">
    <property type="protein sequence ID" value="MBL3611214.1"/>
    <property type="molecule type" value="Genomic_DNA"/>
</dbReference>
<sequence length="131" mass="14840">MPGRFILKYDFLEAPRVWDAISSEVSANYPQDDLIRIRLGLTEIINNIVEHASNGQDDARFSLRILNLESGLFLCMSYAGPAFVPPPDALDAEKVLASERTRGRGLWLISQCFTQVKYRDRGLTQRVIARL</sequence>
<dbReference type="RefSeq" id="WP_202250720.1">
    <property type="nucleotide sequence ID" value="NZ_JAESJJ010000054.1"/>
</dbReference>
<dbReference type="GO" id="GO:0005524">
    <property type="term" value="F:ATP binding"/>
    <property type="evidence" value="ECO:0007669"/>
    <property type="project" value="UniProtKB-KW"/>
</dbReference>
<keyword evidence="3" id="KW-1185">Reference proteome</keyword>
<protein>
    <submittedName>
        <fullName evidence="2">ATP-binding protein</fullName>
    </submittedName>
</protein>
<name>A0ABS1S201_RHOSU</name>
<evidence type="ECO:0000313" key="2">
    <source>
        <dbReference type="EMBL" id="MBL3611214.1"/>
    </source>
</evidence>
<dbReference type="CDD" id="cd16936">
    <property type="entry name" value="HATPase_RsbW-like"/>
    <property type="match status" value="1"/>
</dbReference>
<dbReference type="InterPro" id="IPR003594">
    <property type="entry name" value="HATPase_dom"/>
</dbReference>
<proteinExistence type="predicted"/>
<dbReference type="Gene3D" id="3.30.565.10">
    <property type="entry name" value="Histidine kinase-like ATPase, C-terminal domain"/>
    <property type="match status" value="1"/>
</dbReference>
<dbReference type="Proteomes" id="UP000604473">
    <property type="component" value="Unassembled WGS sequence"/>
</dbReference>
<reference evidence="2 3" key="1">
    <citation type="submission" date="2021-01" db="EMBL/GenBank/DDBJ databases">
        <title>Draft genomes of Rhodovulum sulfidophilum.</title>
        <authorList>
            <person name="Guzman M.S."/>
        </authorList>
    </citation>
    <scope>NUCLEOTIDE SEQUENCE [LARGE SCALE GENOMIC DNA]</scope>
    <source>
        <strain evidence="2 3">AB35</strain>
    </source>
</reference>
<dbReference type="Pfam" id="PF13581">
    <property type="entry name" value="HATPase_c_2"/>
    <property type="match status" value="1"/>
</dbReference>
<keyword evidence="2" id="KW-0547">Nucleotide-binding</keyword>
<evidence type="ECO:0000313" key="3">
    <source>
        <dbReference type="Proteomes" id="UP000604473"/>
    </source>
</evidence>
<organism evidence="2 3">
    <name type="scientific">Rhodovulum sulfidophilum</name>
    <name type="common">Rhodobacter sulfidophilus</name>
    <dbReference type="NCBI Taxonomy" id="35806"/>
    <lineage>
        <taxon>Bacteria</taxon>
        <taxon>Pseudomonadati</taxon>
        <taxon>Pseudomonadota</taxon>
        <taxon>Alphaproteobacteria</taxon>
        <taxon>Rhodobacterales</taxon>
        <taxon>Paracoccaceae</taxon>
        <taxon>Rhodovulum</taxon>
    </lineage>
</organism>
<feature type="domain" description="Histidine kinase/HSP90-like ATPase" evidence="1">
    <location>
        <begin position="27"/>
        <end position="123"/>
    </location>
</feature>
<comment type="caution">
    <text evidence="2">The sequence shown here is derived from an EMBL/GenBank/DDBJ whole genome shotgun (WGS) entry which is preliminary data.</text>
</comment>
<gene>
    <name evidence="2" type="ORF">JMM60_21055</name>
</gene>
<keyword evidence="2" id="KW-0067">ATP-binding</keyword>
<accession>A0ABS1S201</accession>